<evidence type="ECO:0000256" key="10">
    <source>
        <dbReference type="ARBA" id="ARBA00023125"/>
    </source>
</evidence>
<keyword evidence="8 12" id="KW-0862">Zinc</keyword>
<evidence type="ECO:0000256" key="13">
    <source>
        <dbReference type="PIRNR" id="PIRNR002811"/>
    </source>
</evidence>
<organism evidence="16 17">
    <name type="scientific">Candidatus Scatenecus faecavium</name>
    <dbReference type="NCBI Taxonomy" id="2840915"/>
    <lineage>
        <taxon>Bacteria</taxon>
        <taxon>Candidatus Scatenecus</taxon>
    </lineage>
</organism>
<dbReference type="Gene3D" id="3.40.1360.10">
    <property type="match status" value="1"/>
</dbReference>
<dbReference type="Pfam" id="PF13155">
    <property type="entry name" value="Toprim_2"/>
    <property type="match status" value="1"/>
</dbReference>
<dbReference type="InterPro" id="IPR030846">
    <property type="entry name" value="DnaG_bac"/>
</dbReference>
<dbReference type="GO" id="GO:0000428">
    <property type="term" value="C:DNA-directed RNA polymerase complex"/>
    <property type="evidence" value="ECO:0007669"/>
    <property type="project" value="UniProtKB-KW"/>
</dbReference>
<comment type="subunit">
    <text evidence="12">Monomer. Interacts with DnaB.</text>
</comment>
<dbReference type="GO" id="GO:0008270">
    <property type="term" value="F:zinc ion binding"/>
    <property type="evidence" value="ECO:0007669"/>
    <property type="project" value="UniProtKB-UniRule"/>
</dbReference>
<dbReference type="GO" id="GO:1990077">
    <property type="term" value="C:primosome complex"/>
    <property type="evidence" value="ECO:0007669"/>
    <property type="project" value="UniProtKB-KW"/>
</dbReference>
<gene>
    <name evidence="12" type="primary">dnaG</name>
    <name evidence="16" type="ORF">IAD41_08290</name>
</gene>
<dbReference type="PANTHER" id="PTHR30313">
    <property type="entry name" value="DNA PRIMASE"/>
    <property type="match status" value="1"/>
</dbReference>
<dbReference type="InterPro" id="IPR002694">
    <property type="entry name" value="Znf_CHC2"/>
</dbReference>
<dbReference type="InterPro" id="IPR036977">
    <property type="entry name" value="DNA_primase_Znf_CHC2"/>
</dbReference>
<dbReference type="PANTHER" id="PTHR30313:SF2">
    <property type="entry name" value="DNA PRIMASE"/>
    <property type="match status" value="1"/>
</dbReference>
<dbReference type="InterPro" id="IPR019475">
    <property type="entry name" value="DNA_primase_DnaB-bd"/>
</dbReference>
<dbReference type="GO" id="GO:0005737">
    <property type="term" value="C:cytoplasm"/>
    <property type="evidence" value="ECO:0007669"/>
    <property type="project" value="TreeGrafter"/>
</dbReference>
<evidence type="ECO:0000256" key="6">
    <source>
        <dbReference type="ARBA" id="ARBA00022723"/>
    </source>
</evidence>
<dbReference type="EMBL" id="DVJO01000178">
    <property type="protein sequence ID" value="HIS83584.1"/>
    <property type="molecule type" value="Genomic_DNA"/>
</dbReference>
<dbReference type="InterPro" id="IPR050219">
    <property type="entry name" value="DnaG_primase"/>
</dbReference>
<keyword evidence="1 12" id="KW-0240">DNA-directed RNA polymerase</keyword>
<accession>A0A9D1FXL2</accession>
<keyword evidence="9" id="KW-0460">Magnesium</keyword>
<comment type="function">
    <text evidence="12 13">RNA polymerase that catalyzes the synthesis of short RNA molecules used as primers for DNA polymerase during DNA replication.</text>
</comment>
<evidence type="ECO:0000256" key="7">
    <source>
        <dbReference type="ARBA" id="ARBA00022771"/>
    </source>
</evidence>
<dbReference type="InterPro" id="IPR013264">
    <property type="entry name" value="DNAG_N"/>
</dbReference>
<dbReference type="Pfam" id="PF01807">
    <property type="entry name" value="Zn_ribbon_DnaG"/>
    <property type="match status" value="1"/>
</dbReference>
<comment type="cofactor">
    <cofactor evidence="12 13 14">
        <name>Zn(2+)</name>
        <dbReference type="ChEBI" id="CHEBI:29105"/>
    </cofactor>
    <text evidence="12 13 14">Binds 1 zinc ion per monomer.</text>
</comment>
<protein>
    <recommendedName>
        <fullName evidence="12 13">DNA primase</fullName>
        <ecNumber evidence="12">2.7.7.101</ecNumber>
    </recommendedName>
</protein>
<comment type="catalytic activity">
    <reaction evidence="12">
        <text>ssDNA + n NTP = ssDNA/pppN(pN)n-1 hybrid + (n-1) diphosphate.</text>
        <dbReference type="EC" id="2.7.7.101"/>
    </reaction>
</comment>
<comment type="domain">
    <text evidence="12">Contains an N-terminal zinc-binding domain, a central core domain that contains the primase activity, and a C-terminal DnaB-binding domain.</text>
</comment>
<evidence type="ECO:0000259" key="15">
    <source>
        <dbReference type="PROSITE" id="PS50880"/>
    </source>
</evidence>
<dbReference type="Gene3D" id="3.90.980.10">
    <property type="entry name" value="DNA primase, catalytic core, N-terminal domain"/>
    <property type="match status" value="1"/>
</dbReference>
<sequence length="635" mass="71863">MAETFQELIAQIKDRLDIVDVVSEQVILKKQGNHYWGLCPFHNEKTPSFSVNPQLGIYKCFSCGAGGDALSFIQKTKNLEFFPMIMDLAAQLGLEVPKKFKEGKDTKDLKGQMMKASQTAAEFYCDMLLNHKRPEIKEANEYLSARGITKDIIKKYSLGIAPNNYTTLYDILKKDYSNEVLEKAGLIIPSRDPGKFIDRFRGRVIIPIQNETGDFVAFGARAIEKDQQPKYLNTSDSLIYNKSKILYGLYTAREAIKQEDGVILMEGYFDVISAQAHGIENAVAACGTALTSDHVKLLSRYTKSRRIYLSFDTDSAGQKATGRGAEIIKEAFAGLGSIKQFDESYISTSDDKYACEIRVICPPEGKDPDEFIRTVGADSFKQIINNAPLLIDFQLNSILKNKGQIKTPLEKTRFVRELIPILQEINNDIVRSEYIKMVATALSIDEKALALEVKRFKTAPQLANEEAPKRITKIVTKNVTVFEKAQKNLLSVFFVTDSHFSFSQISEMIGDTAFTDETLINVKSTIDKLICTVNNVKELIENLYTEYCENPDVQQVLADLTSISETFENLSPEDFRTVIDENKNKINQCLREQEKEKLRKLYKSAVDDETEALKIQMQLRDKINKRLNSEKINND</sequence>
<evidence type="ECO:0000256" key="2">
    <source>
        <dbReference type="ARBA" id="ARBA00022515"/>
    </source>
</evidence>
<dbReference type="AlphaFoldDB" id="A0A9D1FXL2"/>
<feature type="zinc finger region" description="CHC2-type" evidence="12 14">
    <location>
        <begin position="39"/>
        <end position="63"/>
    </location>
</feature>
<dbReference type="InterPro" id="IPR006295">
    <property type="entry name" value="DNA_primase_DnaG"/>
</dbReference>
<dbReference type="Pfam" id="PF10410">
    <property type="entry name" value="DnaB_bind"/>
    <property type="match status" value="1"/>
</dbReference>
<comment type="caution">
    <text evidence="16">The sequence shown here is derived from an EMBL/GenBank/DDBJ whole genome shotgun (WGS) entry which is preliminary data.</text>
</comment>
<reference evidence="16" key="1">
    <citation type="submission" date="2020-10" db="EMBL/GenBank/DDBJ databases">
        <authorList>
            <person name="Gilroy R."/>
        </authorList>
    </citation>
    <scope>NUCLEOTIDE SEQUENCE</scope>
    <source>
        <strain evidence="16">CHK152-2994</strain>
    </source>
</reference>
<evidence type="ECO:0000256" key="5">
    <source>
        <dbReference type="ARBA" id="ARBA00022705"/>
    </source>
</evidence>
<evidence type="ECO:0000256" key="8">
    <source>
        <dbReference type="ARBA" id="ARBA00022833"/>
    </source>
</evidence>
<dbReference type="InterPro" id="IPR006171">
    <property type="entry name" value="TOPRIM_dom"/>
</dbReference>
<keyword evidence="11 12" id="KW-0804">Transcription</keyword>
<evidence type="ECO:0000313" key="16">
    <source>
        <dbReference type="EMBL" id="HIS83584.1"/>
    </source>
</evidence>
<evidence type="ECO:0000256" key="1">
    <source>
        <dbReference type="ARBA" id="ARBA00022478"/>
    </source>
</evidence>
<proteinExistence type="inferred from homology"/>
<evidence type="ECO:0000256" key="12">
    <source>
        <dbReference type="HAMAP-Rule" id="MF_00974"/>
    </source>
</evidence>
<dbReference type="EC" id="2.7.7.101" evidence="12"/>
<dbReference type="SUPFAM" id="SSF56731">
    <property type="entry name" value="DNA primase core"/>
    <property type="match status" value="1"/>
</dbReference>
<dbReference type="FunFam" id="3.40.1360.10:FF:000002">
    <property type="entry name" value="DNA primase"/>
    <property type="match status" value="1"/>
</dbReference>
<dbReference type="GO" id="GO:0006269">
    <property type="term" value="P:DNA replication, synthesis of primer"/>
    <property type="evidence" value="ECO:0007669"/>
    <property type="project" value="UniProtKB-UniRule"/>
</dbReference>
<dbReference type="InterPro" id="IPR034151">
    <property type="entry name" value="TOPRIM_DnaG_bac"/>
</dbReference>
<feature type="domain" description="Toprim" evidence="15">
    <location>
        <begin position="260"/>
        <end position="343"/>
    </location>
</feature>
<dbReference type="PIRSF" id="PIRSF002811">
    <property type="entry name" value="DnaG"/>
    <property type="match status" value="1"/>
</dbReference>
<dbReference type="GO" id="GO:0003677">
    <property type="term" value="F:DNA binding"/>
    <property type="evidence" value="ECO:0007669"/>
    <property type="project" value="UniProtKB-KW"/>
</dbReference>
<keyword evidence="3 12" id="KW-0808">Transferase</keyword>
<dbReference type="Gene3D" id="3.90.580.10">
    <property type="entry name" value="Zinc finger, CHC2-type domain"/>
    <property type="match status" value="1"/>
</dbReference>
<dbReference type="SMART" id="SM00400">
    <property type="entry name" value="ZnF_CHCC"/>
    <property type="match status" value="1"/>
</dbReference>
<keyword evidence="7 12" id="KW-0863">Zinc-finger</keyword>
<dbReference type="PROSITE" id="PS50880">
    <property type="entry name" value="TOPRIM"/>
    <property type="match status" value="1"/>
</dbReference>
<dbReference type="Proteomes" id="UP000824139">
    <property type="component" value="Unassembled WGS sequence"/>
</dbReference>
<evidence type="ECO:0000256" key="3">
    <source>
        <dbReference type="ARBA" id="ARBA00022679"/>
    </source>
</evidence>
<dbReference type="NCBIfam" id="TIGR01391">
    <property type="entry name" value="dnaG"/>
    <property type="match status" value="1"/>
</dbReference>
<dbReference type="SUPFAM" id="SSF57783">
    <property type="entry name" value="Zinc beta-ribbon"/>
    <property type="match status" value="1"/>
</dbReference>
<dbReference type="GO" id="GO:0003899">
    <property type="term" value="F:DNA-directed RNA polymerase activity"/>
    <property type="evidence" value="ECO:0007669"/>
    <property type="project" value="UniProtKB-UniRule"/>
</dbReference>
<keyword evidence="6 12" id="KW-0479">Metal-binding</keyword>
<dbReference type="Pfam" id="PF08275">
    <property type="entry name" value="DNAG_N"/>
    <property type="match status" value="1"/>
</dbReference>
<evidence type="ECO:0000256" key="9">
    <source>
        <dbReference type="ARBA" id="ARBA00022842"/>
    </source>
</evidence>
<keyword evidence="2 12" id="KW-0639">Primosome</keyword>
<evidence type="ECO:0000313" key="17">
    <source>
        <dbReference type="Proteomes" id="UP000824139"/>
    </source>
</evidence>
<keyword evidence="5 12" id="KW-0235">DNA replication</keyword>
<comment type="similarity">
    <text evidence="12 13">Belongs to the DnaG primase family.</text>
</comment>
<keyword evidence="4 12" id="KW-0548">Nucleotidyltransferase</keyword>
<evidence type="ECO:0000256" key="14">
    <source>
        <dbReference type="PIRSR" id="PIRSR002811-1"/>
    </source>
</evidence>
<dbReference type="HAMAP" id="MF_00974">
    <property type="entry name" value="DNA_primase_DnaG"/>
    <property type="match status" value="1"/>
</dbReference>
<dbReference type="SMART" id="SM00493">
    <property type="entry name" value="TOPRIM"/>
    <property type="match status" value="1"/>
</dbReference>
<evidence type="ECO:0000256" key="4">
    <source>
        <dbReference type="ARBA" id="ARBA00022695"/>
    </source>
</evidence>
<dbReference type="FunFam" id="3.90.580.10:FF:000001">
    <property type="entry name" value="DNA primase"/>
    <property type="match status" value="1"/>
</dbReference>
<reference evidence="16" key="2">
    <citation type="journal article" date="2021" name="PeerJ">
        <title>Extensive microbial diversity within the chicken gut microbiome revealed by metagenomics and culture.</title>
        <authorList>
            <person name="Gilroy R."/>
            <person name="Ravi A."/>
            <person name="Getino M."/>
            <person name="Pursley I."/>
            <person name="Horton D.L."/>
            <person name="Alikhan N.F."/>
            <person name="Baker D."/>
            <person name="Gharbi K."/>
            <person name="Hall N."/>
            <person name="Watson M."/>
            <person name="Adriaenssens E.M."/>
            <person name="Foster-Nyarko E."/>
            <person name="Jarju S."/>
            <person name="Secka A."/>
            <person name="Antonio M."/>
            <person name="Oren A."/>
            <person name="Chaudhuri R.R."/>
            <person name="La Ragione R."/>
            <person name="Hildebrand F."/>
            <person name="Pallen M.J."/>
        </authorList>
    </citation>
    <scope>NUCLEOTIDE SEQUENCE</scope>
    <source>
        <strain evidence="16">CHK152-2994</strain>
    </source>
</reference>
<keyword evidence="10 12" id="KW-0238">DNA-binding</keyword>
<dbReference type="InterPro" id="IPR037068">
    <property type="entry name" value="DNA_primase_core_N_sf"/>
</dbReference>
<name>A0A9D1FXL2_9BACT</name>
<dbReference type="CDD" id="cd03364">
    <property type="entry name" value="TOPRIM_DnaG_primases"/>
    <property type="match status" value="1"/>
</dbReference>
<evidence type="ECO:0000256" key="11">
    <source>
        <dbReference type="ARBA" id="ARBA00023163"/>
    </source>
</evidence>